<dbReference type="InterPro" id="IPR003594">
    <property type="entry name" value="HATPase_dom"/>
</dbReference>
<evidence type="ECO:0000313" key="11">
    <source>
        <dbReference type="EMBL" id="MBQ0935221.1"/>
    </source>
</evidence>
<gene>
    <name evidence="11" type="ORF">KAK11_07780</name>
</gene>
<reference evidence="11 12" key="1">
    <citation type="submission" date="2021-04" db="EMBL/GenBank/DDBJ databases">
        <title>The genome sequence of type strain Ideonella paludis KCTC 32238.</title>
        <authorList>
            <person name="Liu Y."/>
        </authorList>
    </citation>
    <scope>NUCLEOTIDE SEQUENCE [LARGE SCALE GENOMIC DNA]</scope>
    <source>
        <strain evidence="11 12">KCTC 32238</strain>
    </source>
</reference>
<dbReference type="InterPro" id="IPR036097">
    <property type="entry name" value="HisK_dim/P_sf"/>
</dbReference>
<evidence type="ECO:0000256" key="8">
    <source>
        <dbReference type="ARBA" id="ARBA00023012"/>
    </source>
</evidence>
<protein>
    <recommendedName>
        <fullName evidence="2">histidine kinase</fullName>
        <ecNumber evidence="2">2.7.13.3</ecNumber>
    </recommendedName>
</protein>
<dbReference type="PRINTS" id="PR00344">
    <property type="entry name" value="BCTRLSENSOR"/>
</dbReference>
<dbReference type="PROSITE" id="PS50109">
    <property type="entry name" value="HIS_KIN"/>
    <property type="match status" value="1"/>
</dbReference>
<dbReference type="InterPro" id="IPR004358">
    <property type="entry name" value="Sig_transdc_His_kin-like_C"/>
</dbReference>
<evidence type="ECO:0000256" key="7">
    <source>
        <dbReference type="ARBA" id="ARBA00022840"/>
    </source>
</evidence>
<dbReference type="SMART" id="SM00387">
    <property type="entry name" value="HATPase_c"/>
    <property type="match status" value="1"/>
</dbReference>
<evidence type="ECO:0000256" key="2">
    <source>
        <dbReference type="ARBA" id="ARBA00012438"/>
    </source>
</evidence>
<comment type="caution">
    <text evidence="11">The sequence shown here is derived from an EMBL/GenBank/DDBJ whole genome shotgun (WGS) entry which is preliminary data.</text>
</comment>
<dbReference type="Pfam" id="PF00512">
    <property type="entry name" value="HisKA"/>
    <property type="match status" value="1"/>
</dbReference>
<dbReference type="EC" id="2.7.13.3" evidence="2"/>
<dbReference type="SUPFAM" id="SSF55874">
    <property type="entry name" value="ATPase domain of HSP90 chaperone/DNA topoisomerase II/histidine kinase"/>
    <property type="match status" value="1"/>
</dbReference>
<sequence length="651" mass="70826">MLGKLRALMVHALILRARHRLLPWAGVLTRPGWVVTFTVALVILGMVVAHRTSSRAGLQQLAAVAGERLELYASNLEAELARHAYLPSLMALDDDVQALLKQPHDEALRQRTSLRLAKVNVRAGAILMLVTDKSGQVIASSQPSRHDGLPPERLASALQDGATSFFATHSVGLGAAPGMSGSTDHVFVQPVQRDGQVQGLMLVKISLAPLEATWMDLGVRSHGEKLLVVDELDVVIMSSVPEWKFRALGEVSDARRTMLMNTGRYPAEAPLSTLTLKDEERVAPDAVLMRVPGVAGSRSGLRLAQERAVVPLGVRLMTLSDPADVWRNARTAAWGGGAVGAALGLLALYLSFRRRAVLQLFEARNQLQLAHDELERQVYERTRELRRTNVELKHQIAQRLQTEDELIQAGKLAVLGQMSAGISHEINQPLTALRALSRNTQLLLGQGRTNTVAENLKLIDDMVERMASITRQLKTFARKAESGHAAISLLGAVRNTTLLLEHRLRSEGVSLNVAVPESLRVHCDANRLEQVLVNLFTNALDAMSDAPRKVLDVCTVALPQARGADRASPQRVLVQVRDSGPGMPQALRARLFEPFFTTKPAGQGLGLGLVISSKIIHEFGGTLKAHARDDVADDGQPGMVFEFDLEVAADV</sequence>
<keyword evidence="9" id="KW-0812">Transmembrane</keyword>
<dbReference type="PANTHER" id="PTHR43065:SF46">
    <property type="entry name" value="C4-DICARBOXYLATE TRANSPORT SENSOR PROTEIN DCTB"/>
    <property type="match status" value="1"/>
</dbReference>
<keyword evidence="6 11" id="KW-0418">Kinase</keyword>
<dbReference type="CDD" id="cd00082">
    <property type="entry name" value="HisKA"/>
    <property type="match status" value="1"/>
</dbReference>
<dbReference type="GO" id="GO:0016301">
    <property type="term" value="F:kinase activity"/>
    <property type="evidence" value="ECO:0007669"/>
    <property type="project" value="UniProtKB-KW"/>
</dbReference>
<evidence type="ECO:0000256" key="3">
    <source>
        <dbReference type="ARBA" id="ARBA00022553"/>
    </source>
</evidence>
<keyword evidence="7" id="KW-0067">ATP-binding</keyword>
<proteinExistence type="predicted"/>
<comment type="catalytic activity">
    <reaction evidence="1">
        <text>ATP + protein L-histidine = ADP + protein N-phospho-L-histidine.</text>
        <dbReference type="EC" id="2.7.13.3"/>
    </reaction>
</comment>
<dbReference type="EMBL" id="JAGQDG010000002">
    <property type="protein sequence ID" value="MBQ0935221.1"/>
    <property type="molecule type" value="Genomic_DNA"/>
</dbReference>
<dbReference type="InterPro" id="IPR036890">
    <property type="entry name" value="HATPase_C_sf"/>
</dbReference>
<dbReference type="InterPro" id="IPR005467">
    <property type="entry name" value="His_kinase_dom"/>
</dbReference>
<keyword evidence="9" id="KW-0472">Membrane</keyword>
<evidence type="ECO:0000256" key="4">
    <source>
        <dbReference type="ARBA" id="ARBA00022679"/>
    </source>
</evidence>
<dbReference type="PIRSF" id="PIRSF036431">
    <property type="entry name" value="STHK_DctB"/>
    <property type="match status" value="1"/>
</dbReference>
<evidence type="ECO:0000256" key="9">
    <source>
        <dbReference type="SAM" id="Phobius"/>
    </source>
</evidence>
<keyword evidence="8" id="KW-0902">Two-component regulatory system</keyword>
<dbReference type="InterPro" id="IPR017055">
    <property type="entry name" value="Sig_transdc_His_kinase_DctB"/>
</dbReference>
<accession>A0ABS5DVS4</accession>
<dbReference type="Pfam" id="PF02518">
    <property type="entry name" value="HATPase_c"/>
    <property type="match status" value="1"/>
</dbReference>
<feature type="domain" description="Histidine kinase" evidence="10">
    <location>
        <begin position="421"/>
        <end position="649"/>
    </location>
</feature>
<evidence type="ECO:0000256" key="1">
    <source>
        <dbReference type="ARBA" id="ARBA00000085"/>
    </source>
</evidence>
<keyword evidence="12" id="KW-1185">Reference proteome</keyword>
<evidence type="ECO:0000259" key="10">
    <source>
        <dbReference type="PROSITE" id="PS50109"/>
    </source>
</evidence>
<dbReference type="InterPro" id="IPR003661">
    <property type="entry name" value="HisK_dim/P_dom"/>
</dbReference>
<keyword evidence="4" id="KW-0808">Transferase</keyword>
<keyword evidence="3" id="KW-0597">Phosphoprotein</keyword>
<dbReference type="SMART" id="SM00388">
    <property type="entry name" value="HisKA"/>
    <property type="match status" value="1"/>
</dbReference>
<evidence type="ECO:0000256" key="6">
    <source>
        <dbReference type="ARBA" id="ARBA00022777"/>
    </source>
</evidence>
<dbReference type="SUPFAM" id="SSF47384">
    <property type="entry name" value="Homodimeric domain of signal transducing histidine kinase"/>
    <property type="match status" value="1"/>
</dbReference>
<dbReference type="Gene3D" id="1.10.287.130">
    <property type="match status" value="1"/>
</dbReference>
<keyword evidence="5" id="KW-0547">Nucleotide-binding</keyword>
<dbReference type="Gene3D" id="3.30.565.10">
    <property type="entry name" value="Histidine kinase-like ATPase, C-terminal domain"/>
    <property type="match status" value="1"/>
</dbReference>
<dbReference type="Gene3D" id="3.30.450.20">
    <property type="entry name" value="PAS domain"/>
    <property type="match status" value="2"/>
</dbReference>
<name>A0ABS5DVS4_9BURK</name>
<dbReference type="Proteomes" id="UP000672097">
    <property type="component" value="Unassembled WGS sequence"/>
</dbReference>
<organism evidence="11 12">
    <name type="scientific">Ideonella paludis</name>
    <dbReference type="NCBI Taxonomy" id="1233411"/>
    <lineage>
        <taxon>Bacteria</taxon>
        <taxon>Pseudomonadati</taxon>
        <taxon>Pseudomonadota</taxon>
        <taxon>Betaproteobacteria</taxon>
        <taxon>Burkholderiales</taxon>
        <taxon>Sphaerotilaceae</taxon>
        <taxon>Ideonella</taxon>
    </lineage>
</organism>
<dbReference type="PANTHER" id="PTHR43065">
    <property type="entry name" value="SENSOR HISTIDINE KINASE"/>
    <property type="match status" value="1"/>
</dbReference>
<keyword evidence="9" id="KW-1133">Transmembrane helix</keyword>
<dbReference type="RefSeq" id="WP_210807895.1">
    <property type="nucleotide sequence ID" value="NZ_JAGQDG010000002.1"/>
</dbReference>
<evidence type="ECO:0000256" key="5">
    <source>
        <dbReference type="ARBA" id="ARBA00022741"/>
    </source>
</evidence>
<feature type="transmembrane region" description="Helical" evidence="9">
    <location>
        <begin position="21"/>
        <end position="49"/>
    </location>
</feature>
<evidence type="ECO:0000313" key="12">
    <source>
        <dbReference type="Proteomes" id="UP000672097"/>
    </source>
</evidence>